<dbReference type="GeneID" id="100493693"/>
<dbReference type="Pfam" id="PF26184">
    <property type="entry name" value="Ig_NUP210_8th"/>
    <property type="match status" value="1"/>
</dbReference>
<dbReference type="Pfam" id="PF22967">
    <property type="entry name" value="Ig_NUP210_1st"/>
    <property type="match status" value="1"/>
</dbReference>
<dbReference type="PANTHER" id="PTHR23019:SF2">
    <property type="entry name" value="NUCLEAR PORE MEMBRANE GLYCOPROTEIN 210"/>
    <property type="match status" value="1"/>
</dbReference>
<dbReference type="InterPro" id="IPR045197">
    <property type="entry name" value="NUP210-like"/>
</dbReference>
<evidence type="ECO:0000256" key="10">
    <source>
        <dbReference type="SAM" id="Phobius"/>
    </source>
</evidence>
<dbReference type="Pfam" id="PF26181">
    <property type="entry name" value="Ig_NUP210_13th"/>
    <property type="match status" value="1"/>
</dbReference>
<comment type="subcellular location">
    <subcellularLocation>
        <location evidence="1">Nucleus membrane</location>
        <topology evidence="1">Single-pass membrane protein</topology>
    </subcellularLocation>
</comment>
<evidence type="ECO:0000256" key="6">
    <source>
        <dbReference type="ARBA" id="ARBA00023136"/>
    </source>
</evidence>
<dbReference type="Xenbase" id="XB-GENE-5761509">
    <property type="gene designation" value="nup210"/>
</dbReference>
<evidence type="ECO:0000259" key="12">
    <source>
        <dbReference type="SMART" id="SM00635"/>
    </source>
</evidence>
<feature type="compositionally biased region" description="Polar residues" evidence="9">
    <location>
        <begin position="1870"/>
        <end position="1881"/>
    </location>
</feature>
<evidence type="ECO:0000313" key="14">
    <source>
        <dbReference type="RefSeq" id="XP_031757133.1"/>
    </source>
</evidence>
<dbReference type="SMART" id="SM00635">
    <property type="entry name" value="BID_2"/>
    <property type="match status" value="2"/>
</dbReference>
<dbReference type="Proteomes" id="UP000008143">
    <property type="component" value="Chromosome 4"/>
</dbReference>
<gene>
    <name evidence="14 15" type="primary">nup210</name>
</gene>
<dbReference type="OMA" id="HNMYEGT"/>
<feature type="chain" id="PRO_5035193879" evidence="11">
    <location>
        <begin position="32"/>
        <end position="1893"/>
    </location>
</feature>
<dbReference type="InterPro" id="IPR056897">
    <property type="entry name" value="Ig_NUP210_4th"/>
</dbReference>
<dbReference type="AGR" id="Xenbase:XB-GENE-5761509"/>
<evidence type="ECO:0000256" key="3">
    <source>
        <dbReference type="ARBA" id="ARBA00022692"/>
    </source>
</evidence>
<feature type="domain" description="BIG2" evidence="12">
    <location>
        <begin position="1084"/>
        <end position="1159"/>
    </location>
</feature>
<dbReference type="Pfam" id="PF22962">
    <property type="entry name" value="Ig_NUP210_7th"/>
    <property type="match status" value="1"/>
</dbReference>
<evidence type="ECO:0000256" key="7">
    <source>
        <dbReference type="ARBA" id="ARBA00023180"/>
    </source>
</evidence>
<dbReference type="InterPro" id="IPR008964">
    <property type="entry name" value="Invasin/intimin_cell_adhesion"/>
</dbReference>
<dbReference type="InterPro" id="IPR003343">
    <property type="entry name" value="Big_2"/>
</dbReference>
<dbReference type="GO" id="GO:0005643">
    <property type="term" value="C:nuclear pore"/>
    <property type="evidence" value="ECO:0000318"/>
    <property type="project" value="GO_Central"/>
</dbReference>
<dbReference type="InterPro" id="IPR058779">
    <property type="entry name" value="Ig_NUP210_13th"/>
</dbReference>
<dbReference type="InterPro" id="IPR055094">
    <property type="entry name" value="NUP210_Ig15"/>
</dbReference>
<evidence type="ECO:0000313" key="13">
    <source>
        <dbReference type="Proteomes" id="UP000008143"/>
    </source>
</evidence>
<dbReference type="PANTHER" id="PTHR23019">
    <property type="entry name" value="NUCLEAR PORE MEMBRANE GLYCOPROTEIN GP210-RELATED"/>
    <property type="match status" value="1"/>
</dbReference>
<dbReference type="Pfam" id="PF25354">
    <property type="entry name" value="Ig_NUP210_16th"/>
    <property type="match status" value="1"/>
</dbReference>
<evidence type="ECO:0000256" key="1">
    <source>
        <dbReference type="ARBA" id="ARBA00004590"/>
    </source>
</evidence>
<keyword evidence="6 10" id="KW-0472">Membrane</keyword>
<dbReference type="Pfam" id="PF26183">
    <property type="entry name" value="Ig_NUP210_14th"/>
    <property type="match status" value="1"/>
</dbReference>
<feature type="domain" description="BIG2" evidence="12">
    <location>
        <begin position="457"/>
        <end position="522"/>
    </location>
</feature>
<sequence length="1893" mass="207407">MGAPGGCMWGAPVAPGAVWLLLLSFLTLSAASKLNIPKVLLPYTRRHRNFNYTWGVTEGCYTWSSTRPEVASIEPLGVDERQCSQRAVVQARATHPTRLTSIIFAEDVFTGQVLRCDAIVDLIHDIQIVSTTRELYLEDSPLELKIQAMDSEGNTFSTLAGLAFEWTVVKDADVDGFSDSHNTLRMLKFLESTYVPPAYITEMEKVAKQGDTILVSGLKTGSSKLRAKMLEPVYEKVTPAQVRLLILENILLNPASDIYLLVGSSIQYRVQKIKQGKITDLTMPSDQYAFQLQNHVVAPGGLSHEPIARLEERTSTVTALQMGHTNIVLLHKNLRMQGASRLPNGTVYVVEPGYLGFTVHPGDRWVLETGRLYELTIDVYDKSSNKVYLSDNIRIEAKIPKEYFEVLETSLNGSYHRVKALKSGQTIIDAALTCMVDQDGGVHILPNPIRNQQEVEIYTPITLSPKILTFPWQPKPGAYQYTIQVQGGSGNFTWSSSNNPVATVTVKGLMTTGDDIGVSVIRARDVQNRLHFGEMKVYVIEPHGMEFIPSAVEARVGNRLELPLRIFGLMNADDNEVVTLSDCSNFDLAVEMETLNIFKLLPGRLPPGKDYCSGITVQAESPGYTTVYVSYTHGHVHLKSKIIVAAYLPLRTVDPSSLALVTLGSSKDMLFEGGPKPWVLEPAKFFRNVTSDKAESSSLALVEPSLSRGHFQHWVRATCRDLGEQVISLTVGNKPTETNPFPAVEPISVRLICAPPSRFALIPVYKHSHMDLVCPLMQQNKQVIPVSNYRNQLLELAAFDHQGRKFDNFSSLAVTWDSSRSALASFDLAQPMELVQKEDGSGQRKVHGFNTVYVHQVSGTTVIAAKTERYQEAHLQAARVRAPYEAFAPVSASLDLLLVEDVKVNPRAISVYNHPDVTAEFTISEGSGYFFINRSAAHIARTAFEESSGVVSVSPLHPGALTVMVYDLCLAFPAPATVSVRVSDIYQVDVRVVDKVEIGKLVKAYVRVLDSSKNPFLAKYLEYMDLELGSSSQIVSIKALREKVDDYTAVFAVHGIAIGQTSLVATATDRAGSRIDSSPRALEVFPPFRLLPRKITLIIGATMQITSEGGPQPQSNILFSITDEKIASVGSNGFVKGAMVGNGTVTGVVQAVDAESGKVVIVSEDTVEVEVVQLRAVRIHAPITRMKVGTQMPVYVMGITSSQTPFSFANAVPGLTFHWTVTKRDFIDARSRHSEALVELPAQYNFAMSVWAKMKGKTGLKVTVKATDPAAKQLYNMVPELSDEIQIQVYERLHLVTPSIATEQILMSPNSFLRLHTNRDRFASVSYRILSGSQEAPVVHVDDKGLLTAGSQTGVSTMEINSREHFGINQTIIVSVKVSPVSYLHIVTSPTLRSGTGTLLPAIPLGMTLTFTVQLHDSTGDLFHSHNALLSFATNRDDFVHVTKGANNNTFIVRTENVGLTIFSVWDPETPGIADYVPLPVQYSIAPSLSEDAIVGDIICFTCPIAGPEGLKGIWSSSSNSILQIDPKFGVTLARGVGLVTVYYEIPGLLKTYREVAVRMPQRMRALYANGEKISLHAANLHKFDVEIDGKSHSLTGQCSAAQIEAIKELHPESVINCHLQLNDRKAEVAPWDIFAATPSFNVEAGQYMCLLARQELSEAQLKHLSMGDTSLTVTASVQGNQLYEEQLGAQVPIYPGIYIDQKEIILSSHYTSSDLKIYGAADMLSSLDVKVGSPAVTLYLRDRSYGTPSFVTYEVSVTDGRVLSQGSLSTALTVSCPLSHQTVTVPLNLVSIKGAPSVSSTESPGFFQHFIESYQMIFFTLFALLAGAAITIIVMSPRETNAPPAVFLKTSPKSVNNSFLPLSPGIYSNHASPNRRNQSPGRMLWSPDYASN</sequence>
<dbReference type="InterPro" id="IPR055096">
    <property type="entry name" value="Ig_NUP210_1st"/>
</dbReference>
<keyword evidence="13" id="KW-1185">Reference proteome</keyword>
<evidence type="ECO:0000256" key="8">
    <source>
        <dbReference type="ARBA" id="ARBA00023242"/>
    </source>
</evidence>
<evidence type="ECO:0000256" key="2">
    <source>
        <dbReference type="ARBA" id="ARBA00007313"/>
    </source>
</evidence>
<dbReference type="CTD" id="23225"/>
<dbReference type="InterPro" id="IPR056898">
    <property type="entry name" value="Ig_NUP210_6th"/>
</dbReference>
<keyword evidence="5 10" id="KW-1133">Transmembrane helix</keyword>
<evidence type="ECO:0000256" key="9">
    <source>
        <dbReference type="SAM" id="MobiDB-lite"/>
    </source>
</evidence>
<proteinExistence type="inferred from homology"/>
<evidence type="ECO:0000256" key="11">
    <source>
        <dbReference type="SAM" id="SignalP"/>
    </source>
</evidence>
<dbReference type="InterPro" id="IPR055099">
    <property type="entry name" value="Ig_NUP210_7th"/>
</dbReference>
<feature type="region of interest" description="Disordered" evidence="9">
    <location>
        <begin position="1870"/>
        <end position="1893"/>
    </location>
</feature>
<evidence type="ECO:0000256" key="5">
    <source>
        <dbReference type="ARBA" id="ARBA00022989"/>
    </source>
</evidence>
<feature type="signal peptide" evidence="11">
    <location>
        <begin position="1"/>
        <end position="31"/>
    </location>
</feature>
<dbReference type="Pfam" id="PF22957">
    <property type="entry name" value="NUP210_Ig"/>
    <property type="match status" value="1"/>
</dbReference>
<name>A0A8J1JGX7_XENTR</name>
<dbReference type="Pfam" id="PF02368">
    <property type="entry name" value="Big_2"/>
    <property type="match status" value="1"/>
</dbReference>
<dbReference type="RefSeq" id="XP_031757133.1">
    <property type="nucleotide sequence ID" value="XM_031901273.1"/>
</dbReference>
<dbReference type="Pfam" id="PF24902">
    <property type="entry name" value="Ig_NUP210_9th"/>
    <property type="match status" value="1"/>
</dbReference>
<dbReference type="FunFam" id="2.60.40.1080:FF:000007">
    <property type="entry name" value="Nuclear Pore complex Protein"/>
    <property type="match status" value="1"/>
</dbReference>
<dbReference type="Pfam" id="PF22963">
    <property type="entry name" value="Ig_NUP210_3rd"/>
    <property type="match status" value="1"/>
</dbReference>
<dbReference type="InterPro" id="IPR057586">
    <property type="entry name" value="Ig_NUP210_16th"/>
</dbReference>
<dbReference type="Pfam" id="PF26182">
    <property type="entry name" value="Ig_NUP210_5th"/>
    <property type="match status" value="1"/>
</dbReference>
<keyword evidence="3 10" id="KW-0812">Transmembrane</keyword>
<accession>A0A8J1JGX7</accession>
<evidence type="ECO:0000256" key="4">
    <source>
        <dbReference type="ARBA" id="ARBA00022729"/>
    </source>
</evidence>
<reference evidence="14" key="1">
    <citation type="submission" date="2025-08" db="UniProtKB">
        <authorList>
            <consortium name="RefSeq"/>
        </authorList>
    </citation>
    <scope>IDENTIFICATION</scope>
    <source>
        <strain evidence="14">Nigerian</strain>
        <tissue evidence="14">Liver and blood</tissue>
    </source>
</reference>
<keyword evidence="7" id="KW-0325">Glycoprotein</keyword>
<protein>
    <submittedName>
        <fullName evidence="14">LOW QUALITY PROTEIN: nuclear pore membrane glycoprotein 210</fullName>
    </submittedName>
</protein>
<dbReference type="InterPro" id="IPR055095">
    <property type="entry name" value="NUP210_Ig_C"/>
</dbReference>
<feature type="transmembrane region" description="Helical" evidence="10">
    <location>
        <begin position="1817"/>
        <end position="1836"/>
    </location>
</feature>
<dbReference type="KEGG" id="xtr:100493693"/>
<dbReference type="OrthoDB" id="361283at2759"/>
<dbReference type="Pfam" id="PF22959">
    <property type="entry name" value="Ig_NUP210_15th"/>
    <property type="match status" value="1"/>
</dbReference>
<keyword evidence="8" id="KW-0539">Nucleus</keyword>
<dbReference type="InterPro" id="IPR055097">
    <property type="entry name" value="Ig_NUP210_2nd"/>
</dbReference>
<dbReference type="Pfam" id="PF24935">
    <property type="entry name" value="Ig_NUP210_6th"/>
    <property type="match status" value="1"/>
</dbReference>
<comment type="similarity">
    <text evidence="2">Belongs to the NUP210 family.</text>
</comment>
<dbReference type="Gene3D" id="2.60.40.1080">
    <property type="match status" value="1"/>
</dbReference>
<dbReference type="InterPro" id="IPR056899">
    <property type="entry name" value="Ig_NUP210_9th"/>
</dbReference>
<dbReference type="Pfam" id="PF22969">
    <property type="entry name" value="Ig_NUP210_2nd"/>
    <property type="match status" value="1"/>
</dbReference>
<keyword evidence="4 11" id="KW-0732">Signal</keyword>
<dbReference type="InterPro" id="IPR055098">
    <property type="entry name" value="Ig_NUP210_3rd"/>
</dbReference>
<dbReference type="GO" id="GO:0031965">
    <property type="term" value="C:nuclear membrane"/>
    <property type="evidence" value="ECO:0007669"/>
    <property type="project" value="UniProtKB-SubCell"/>
</dbReference>
<organism evidence="13 14">
    <name type="scientific">Xenopus tropicalis</name>
    <name type="common">Western clawed frog</name>
    <name type="synonym">Silurana tropicalis</name>
    <dbReference type="NCBI Taxonomy" id="8364"/>
    <lineage>
        <taxon>Eukaryota</taxon>
        <taxon>Metazoa</taxon>
        <taxon>Chordata</taxon>
        <taxon>Craniata</taxon>
        <taxon>Vertebrata</taxon>
        <taxon>Euteleostomi</taxon>
        <taxon>Amphibia</taxon>
        <taxon>Batrachia</taxon>
        <taxon>Anura</taxon>
        <taxon>Pipoidea</taxon>
        <taxon>Pipidae</taxon>
        <taxon>Xenopodinae</taxon>
        <taxon>Xenopus</taxon>
        <taxon>Silurana</taxon>
    </lineage>
</organism>
<dbReference type="Pfam" id="PF24991">
    <property type="entry name" value="Ig_NUP210_4th"/>
    <property type="match status" value="1"/>
</dbReference>
<evidence type="ECO:0000313" key="15">
    <source>
        <dbReference type="Xenbase" id="XB-GENE-5761509"/>
    </source>
</evidence>
<dbReference type="SUPFAM" id="SSF49373">
    <property type="entry name" value="Invasin/intimin cell-adhesion fragments"/>
    <property type="match status" value="1"/>
</dbReference>